<keyword evidence="3" id="KW-1185">Reference proteome</keyword>
<accession>A0A0N4WD06</accession>
<evidence type="ECO:0000313" key="3">
    <source>
        <dbReference type="Proteomes" id="UP000268014"/>
    </source>
</evidence>
<protein>
    <submittedName>
        <fullName evidence="2 4">Uncharacterized protein</fullName>
    </submittedName>
</protein>
<evidence type="ECO:0000313" key="4">
    <source>
        <dbReference type="WBParaSite" id="HPLM_0000844001-mRNA-1"/>
    </source>
</evidence>
<evidence type="ECO:0000256" key="1">
    <source>
        <dbReference type="SAM" id="MobiDB-lite"/>
    </source>
</evidence>
<feature type="region of interest" description="Disordered" evidence="1">
    <location>
        <begin position="1"/>
        <end position="59"/>
    </location>
</feature>
<dbReference type="OrthoDB" id="10494935at2759"/>
<dbReference type="AlphaFoldDB" id="A0A0N4WD06"/>
<gene>
    <name evidence="2" type="ORF">HPLM_LOCUS8432</name>
</gene>
<organism evidence="4">
    <name type="scientific">Haemonchus placei</name>
    <name type="common">Barber's pole worm</name>
    <dbReference type="NCBI Taxonomy" id="6290"/>
    <lineage>
        <taxon>Eukaryota</taxon>
        <taxon>Metazoa</taxon>
        <taxon>Ecdysozoa</taxon>
        <taxon>Nematoda</taxon>
        <taxon>Chromadorea</taxon>
        <taxon>Rhabditida</taxon>
        <taxon>Rhabditina</taxon>
        <taxon>Rhabditomorpha</taxon>
        <taxon>Strongyloidea</taxon>
        <taxon>Trichostrongylidae</taxon>
        <taxon>Haemonchus</taxon>
    </lineage>
</organism>
<evidence type="ECO:0000313" key="2">
    <source>
        <dbReference type="EMBL" id="VDO34843.1"/>
    </source>
</evidence>
<reference evidence="2 3" key="2">
    <citation type="submission" date="2018-11" db="EMBL/GenBank/DDBJ databases">
        <authorList>
            <consortium name="Pathogen Informatics"/>
        </authorList>
    </citation>
    <scope>NUCLEOTIDE SEQUENCE [LARGE SCALE GENOMIC DNA]</scope>
    <source>
        <strain evidence="2 3">MHpl1</strain>
    </source>
</reference>
<dbReference type="Proteomes" id="UP000268014">
    <property type="component" value="Unassembled WGS sequence"/>
</dbReference>
<dbReference type="EMBL" id="UZAF01016859">
    <property type="protein sequence ID" value="VDO34843.1"/>
    <property type="molecule type" value="Genomic_DNA"/>
</dbReference>
<name>A0A0N4WD06_HAEPC</name>
<proteinExistence type="predicted"/>
<sequence length="114" mass="12688">MKSPQENGDETHSVERIQPQMEEPTPMPAAEPVSTEAQRNPLPRDRPPVANAQPPKMVNGASLKRMEKNMFPPPAVVTQRRHSAMVGPYNEKLQNGNCKSALVDFARVRTFAEV</sequence>
<feature type="compositionally biased region" description="Low complexity" evidence="1">
    <location>
        <begin position="18"/>
        <end position="32"/>
    </location>
</feature>
<reference evidence="4" key="1">
    <citation type="submission" date="2017-02" db="UniProtKB">
        <authorList>
            <consortium name="WormBaseParasite"/>
        </authorList>
    </citation>
    <scope>IDENTIFICATION</scope>
</reference>
<dbReference type="WBParaSite" id="HPLM_0000844001-mRNA-1">
    <property type="protein sequence ID" value="HPLM_0000844001-mRNA-1"/>
    <property type="gene ID" value="HPLM_0000844001"/>
</dbReference>